<dbReference type="CDD" id="cd07023">
    <property type="entry name" value="S49_Sppa_N_C"/>
    <property type="match status" value="1"/>
</dbReference>
<keyword evidence="5" id="KW-0472">Membrane</keyword>
<keyword evidence="2" id="KW-0645">Protease</keyword>
<evidence type="ECO:0000256" key="2">
    <source>
        <dbReference type="ARBA" id="ARBA00022670"/>
    </source>
</evidence>
<dbReference type="InterPro" id="IPR004634">
    <property type="entry name" value="Pept_S49_pIV"/>
</dbReference>
<feature type="domain" description="Peptidase S49" evidence="6">
    <location>
        <begin position="389"/>
        <end position="538"/>
    </location>
</feature>
<dbReference type="InterPro" id="IPR047217">
    <property type="entry name" value="S49_SppA_67K_type_N"/>
</dbReference>
<evidence type="ECO:0000259" key="6">
    <source>
        <dbReference type="Pfam" id="PF01343"/>
    </source>
</evidence>
<dbReference type="RefSeq" id="WP_261757876.1">
    <property type="nucleotide sequence ID" value="NZ_CP104562.2"/>
</dbReference>
<dbReference type="Pfam" id="PF01343">
    <property type="entry name" value="Peptidase_S49"/>
    <property type="match status" value="2"/>
</dbReference>
<evidence type="ECO:0000256" key="5">
    <source>
        <dbReference type="SAM" id="Phobius"/>
    </source>
</evidence>
<accession>A0ABY6AYQ3</accession>
<dbReference type="InterPro" id="IPR029045">
    <property type="entry name" value="ClpP/crotonase-like_dom_sf"/>
</dbReference>
<reference evidence="7" key="1">
    <citation type="submission" date="2022-10" db="EMBL/GenBank/DDBJ databases">
        <title>Characterization and whole genome sequencing of a new Roseateles species, isolated from fresh water.</title>
        <authorList>
            <person name="Guliayeva D.Y."/>
            <person name="Akhremchuk A.E."/>
            <person name="Sikolenko M.A."/>
            <person name="Valentovich L.N."/>
            <person name="Sidarenka A.V."/>
        </authorList>
    </citation>
    <scope>NUCLEOTIDE SEQUENCE</scope>
    <source>
        <strain evidence="7">BIM B-1768</strain>
    </source>
</reference>
<evidence type="ECO:0000256" key="1">
    <source>
        <dbReference type="ARBA" id="ARBA00008683"/>
    </source>
</evidence>
<evidence type="ECO:0000313" key="8">
    <source>
        <dbReference type="Proteomes" id="UP001064933"/>
    </source>
</evidence>
<dbReference type="PANTHER" id="PTHR33209:SF1">
    <property type="entry name" value="PEPTIDASE S49 DOMAIN-CONTAINING PROTEIN"/>
    <property type="match status" value="1"/>
</dbReference>
<dbReference type="InterPro" id="IPR047272">
    <property type="entry name" value="S49_SppA_C"/>
</dbReference>
<keyword evidence="5" id="KW-1133">Transmembrane helix</keyword>
<keyword evidence="4" id="KW-0720">Serine protease</keyword>
<dbReference type="EMBL" id="CP104562">
    <property type="protein sequence ID" value="UXH78102.1"/>
    <property type="molecule type" value="Genomic_DNA"/>
</dbReference>
<keyword evidence="8" id="KW-1185">Reference proteome</keyword>
<dbReference type="CDD" id="cd07018">
    <property type="entry name" value="S49_SppA_67K_type"/>
    <property type="match status" value="1"/>
</dbReference>
<evidence type="ECO:0000256" key="3">
    <source>
        <dbReference type="ARBA" id="ARBA00022801"/>
    </source>
</evidence>
<dbReference type="NCBIfam" id="TIGR00705">
    <property type="entry name" value="SppA_67K"/>
    <property type="match status" value="1"/>
</dbReference>
<evidence type="ECO:0000256" key="4">
    <source>
        <dbReference type="ARBA" id="ARBA00022825"/>
    </source>
</evidence>
<feature type="transmembrane region" description="Helical" evidence="5">
    <location>
        <begin position="27"/>
        <end position="45"/>
    </location>
</feature>
<dbReference type="Proteomes" id="UP001064933">
    <property type="component" value="Chromosome"/>
</dbReference>
<sequence>MGLKRVLSPVGWFFGRLWWLLDGTRRVVLNLLFLLLLIVLLWAMFSRGKVQQEKTTLVLDIQGDVVEQFSGSARDQAMAQLRGESRQQTRLRDLLAVLDAAAKDDKVVQVLLDLDNMGSASPATLHEIESALTRFKQSKKPVVAFANAYDQRSYYIAAQANEVYLHPMGSLSIEGYGRYRNYYKDALDRLGVAANVIRVGTYKNFAEPYFANGPSEASIESESYLYNELWARYQDGVEKARKLEKGAIAKAIEELPERLAAVGGDGAKLALQEKLIDGIKTRDQVRELLEQRGAKDDKQLRAINLGAYVAQLPPQLPKPEGQVGIVVAEGEIVDGQAAPGRIGGDSTSRLIRQAREDDRIKAVVLRVNSPGGSAFASELVRRELELTRAVGKPVVVSMGGVAASGGYWISMSSDEVIADAATITGSIGVVGMLPTGEKLMEKLSIHTGGYTTTWLAGGYDPRRPLDPRLAAVVKSSIEHTYADFTGKAAQARKKTPDQIDAVGQGRVWTGSQALERGLVDKLGSLNDAIVSAAKRAKLGDAPTVRYVEAERGPLERVLSSVTDAAAPTLRASVLQALGGIPQLPVPLREAQADMTWLAEQARAQAEGPASARAPVKAIVHCLCVAP</sequence>
<proteinExistence type="inferred from homology"/>
<dbReference type="PIRSF" id="PIRSF001217">
    <property type="entry name" value="Protease_4_SppA"/>
    <property type="match status" value="1"/>
</dbReference>
<dbReference type="Gene3D" id="3.90.226.10">
    <property type="entry name" value="2-enoyl-CoA Hydratase, Chain A, domain 1"/>
    <property type="match status" value="2"/>
</dbReference>
<dbReference type="PANTHER" id="PTHR33209">
    <property type="entry name" value="PROTEASE 4"/>
    <property type="match status" value="1"/>
</dbReference>
<organism evidence="7 8">
    <name type="scientific">Roseateles amylovorans</name>
    <dbReference type="NCBI Taxonomy" id="2978473"/>
    <lineage>
        <taxon>Bacteria</taxon>
        <taxon>Pseudomonadati</taxon>
        <taxon>Pseudomonadota</taxon>
        <taxon>Betaproteobacteria</taxon>
        <taxon>Burkholderiales</taxon>
        <taxon>Sphaerotilaceae</taxon>
        <taxon>Roseateles</taxon>
    </lineage>
</organism>
<dbReference type="InterPro" id="IPR002142">
    <property type="entry name" value="Peptidase_S49"/>
</dbReference>
<protein>
    <submittedName>
        <fullName evidence="7">Signal peptide peptidase SppA</fullName>
    </submittedName>
</protein>
<name>A0ABY6AYQ3_9BURK</name>
<comment type="similarity">
    <text evidence="1">Belongs to the peptidase S49 family.</text>
</comment>
<feature type="domain" description="Peptidase S49" evidence="6">
    <location>
        <begin position="135"/>
        <end position="291"/>
    </location>
</feature>
<keyword evidence="5" id="KW-0812">Transmembrane</keyword>
<dbReference type="SUPFAM" id="SSF52096">
    <property type="entry name" value="ClpP/crotonase"/>
    <property type="match status" value="2"/>
</dbReference>
<keyword evidence="3" id="KW-0378">Hydrolase</keyword>
<dbReference type="Gene3D" id="6.20.330.10">
    <property type="match status" value="1"/>
</dbReference>
<gene>
    <name evidence="7" type="primary">sppA</name>
    <name evidence="7" type="ORF">N4261_24640</name>
</gene>
<evidence type="ECO:0000313" key="7">
    <source>
        <dbReference type="EMBL" id="UXH78102.1"/>
    </source>
</evidence>